<feature type="region of interest" description="Disordered" evidence="1">
    <location>
        <begin position="70"/>
        <end position="100"/>
    </location>
</feature>
<evidence type="ECO:0000313" key="2">
    <source>
        <dbReference type="EMBL" id="OCB83954.1"/>
    </source>
</evidence>
<comment type="caution">
    <text evidence="2">The sequence shown here is derived from an EMBL/GenBank/DDBJ whole genome shotgun (WGS) entry which is preliminary data.</text>
</comment>
<protein>
    <submittedName>
        <fullName evidence="2">Uncharacterized protein</fullName>
    </submittedName>
</protein>
<gene>
    <name evidence="2" type="ORF">A7U60_g9163</name>
</gene>
<accession>A0A9Q5HQD3</accession>
<evidence type="ECO:0000313" key="3">
    <source>
        <dbReference type="Proteomes" id="UP000757232"/>
    </source>
</evidence>
<dbReference type="Proteomes" id="UP000757232">
    <property type="component" value="Unassembled WGS sequence"/>
</dbReference>
<reference evidence="2" key="1">
    <citation type="submission" date="2016-06" db="EMBL/GenBank/DDBJ databases">
        <title>Draft Genome sequence of the fungus Inonotus baumii.</title>
        <authorList>
            <person name="Zhu H."/>
            <person name="Lin W."/>
        </authorList>
    </citation>
    <scope>NUCLEOTIDE SEQUENCE</scope>
    <source>
        <strain evidence="2">821</strain>
    </source>
</reference>
<organism evidence="2 3">
    <name type="scientific">Sanghuangporus baumii</name>
    <name type="common">Phellinus baumii</name>
    <dbReference type="NCBI Taxonomy" id="108892"/>
    <lineage>
        <taxon>Eukaryota</taxon>
        <taxon>Fungi</taxon>
        <taxon>Dikarya</taxon>
        <taxon>Basidiomycota</taxon>
        <taxon>Agaricomycotina</taxon>
        <taxon>Agaricomycetes</taxon>
        <taxon>Hymenochaetales</taxon>
        <taxon>Hymenochaetaceae</taxon>
        <taxon>Sanghuangporus</taxon>
    </lineage>
</organism>
<proteinExistence type="predicted"/>
<dbReference type="EMBL" id="LNZH02000217">
    <property type="protein sequence ID" value="OCB83954.1"/>
    <property type="molecule type" value="Genomic_DNA"/>
</dbReference>
<name>A0A9Q5HQD3_SANBA</name>
<keyword evidence="3" id="KW-1185">Reference proteome</keyword>
<evidence type="ECO:0000256" key="1">
    <source>
        <dbReference type="SAM" id="MobiDB-lite"/>
    </source>
</evidence>
<sequence>MSLPMLPAPETAKFRYPDIGVVQADSRANHAHEAQGFTANRLVGVMKKSPTKCLFASRYVFLWQSSAQETKKTSSPIGADHSFPSVYGSGGSIFEDGSLK</sequence>
<dbReference type="AlphaFoldDB" id="A0A9Q5HQD3"/>